<protein>
    <submittedName>
        <fullName evidence="1">Uncharacterized protein</fullName>
    </submittedName>
</protein>
<evidence type="ECO:0000313" key="2">
    <source>
        <dbReference type="Proteomes" id="UP000784294"/>
    </source>
</evidence>
<sequence length="122" mass="13587">MQTTFQRNKAESTYGVWLNPITRLAQICRAYHLSGLEVIPTCDDVRTSNAYSDGIPTSIIQPVCASKPEVTCNKAQTRPSSVTIYSSPVYKLVPCSDPSIVSGTKPEFLYQVFISLIKNYLY</sequence>
<organism evidence="1 2">
    <name type="scientific">Protopolystoma xenopodis</name>
    <dbReference type="NCBI Taxonomy" id="117903"/>
    <lineage>
        <taxon>Eukaryota</taxon>
        <taxon>Metazoa</taxon>
        <taxon>Spiralia</taxon>
        <taxon>Lophotrochozoa</taxon>
        <taxon>Platyhelminthes</taxon>
        <taxon>Monogenea</taxon>
        <taxon>Polyopisthocotylea</taxon>
        <taxon>Polystomatidea</taxon>
        <taxon>Polystomatidae</taxon>
        <taxon>Protopolystoma</taxon>
    </lineage>
</organism>
<name>A0A3S5CLF5_9PLAT</name>
<comment type="caution">
    <text evidence="1">The sequence shown here is derived from an EMBL/GenBank/DDBJ whole genome shotgun (WGS) entry which is preliminary data.</text>
</comment>
<dbReference type="EMBL" id="CAAALY010115507">
    <property type="protein sequence ID" value="VEL30784.1"/>
    <property type="molecule type" value="Genomic_DNA"/>
</dbReference>
<reference evidence="1" key="1">
    <citation type="submission" date="2018-11" db="EMBL/GenBank/DDBJ databases">
        <authorList>
            <consortium name="Pathogen Informatics"/>
        </authorList>
    </citation>
    <scope>NUCLEOTIDE SEQUENCE</scope>
</reference>
<dbReference type="AlphaFoldDB" id="A0A3S5CLF5"/>
<dbReference type="Proteomes" id="UP000784294">
    <property type="component" value="Unassembled WGS sequence"/>
</dbReference>
<accession>A0A3S5CLF5</accession>
<evidence type="ECO:0000313" key="1">
    <source>
        <dbReference type="EMBL" id="VEL30784.1"/>
    </source>
</evidence>
<keyword evidence="2" id="KW-1185">Reference proteome</keyword>
<proteinExistence type="predicted"/>
<gene>
    <name evidence="1" type="ORF">PXEA_LOCUS24224</name>
</gene>